<name>A0A9X1JP82_9SPHN</name>
<dbReference type="PANTHER" id="PTHR33209:SF1">
    <property type="entry name" value="PEPTIDASE S49 DOMAIN-CONTAINING PROTEIN"/>
    <property type="match status" value="1"/>
</dbReference>
<proteinExistence type="inferred from homology"/>
<evidence type="ECO:0000313" key="8">
    <source>
        <dbReference type="EMBL" id="MBV7259162.1"/>
    </source>
</evidence>
<keyword evidence="6" id="KW-0472">Membrane</keyword>
<evidence type="ECO:0000256" key="1">
    <source>
        <dbReference type="ARBA" id="ARBA00004370"/>
    </source>
</evidence>
<keyword evidence="4" id="KW-0378">Hydrolase</keyword>
<dbReference type="GO" id="GO:0016020">
    <property type="term" value="C:membrane"/>
    <property type="evidence" value="ECO:0007669"/>
    <property type="project" value="UniProtKB-SubCell"/>
</dbReference>
<evidence type="ECO:0000256" key="2">
    <source>
        <dbReference type="ARBA" id="ARBA00008683"/>
    </source>
</evidence>
<keyword evidence="5" id="KW-0720">Serine protease</keyword>
<keyword evidence="3" id="KW-0645">Protease</keyword>
<dbReference type="PANTHER" id="PTHR33209">
    <property type="entry name" value="PROTEASE 4"/>
    <property type="match status" value="1"/>
</dbReference>
<comment type="subcellular location">
    <subcellularLocation>
        <location evidence="1">Membrane</location>
    </subcellularLocation>
</comment>
<dbReference type="InterPro" id="IPR004634">
    <property type="entry name" value="Pept_S49_pIV"/>
</dbReference>
<dbReference type="PIRSF" id="PIRSF001217">
    <property type="entry name" value="Protease_4_SppA"/>
    <property type="match status" value="1"/>
</dbReference>
<feature type="domain" description="Peptidase S49" evidence="7">
    <location>
        <begin position="378"/>
        <end position="528"/>
    </location>
</feature>
<dbReference type="AlphaFoldDB" id="A0A9X1JP82"/>
<dbReference type="InterPro" id="IPR047272">
    <property type="entry name" value="S49_SppA_C"/>
</dbReference>
<evidence type="ECO:0000256" key="6">
    <source>
        <dbReference type="ARBA" id="ARBA00023136"/>
    </source>
</evidence>
<evidence type="ECO:0000259" key="7">
    <source>
        <dbReference type="Pfam" id="PF01343"/>
    </source>
</evidence>
<evidence type="ECO:0000256" key="4">
    <source>
        <dbReference type="ARBA" id="ARBA00022801"/>
    </source>
</evidence>
<dbReference type="InterPro" id="IPR002142">
    <property type="entry name" value="Peptidase_S49"/>
</dbReference>
<dbReference type="Pfam" id="PF01343">
    <property type="entry name" value="Peptidase_S49"/>
    <property type="match status" value="2"/>
</dbReference>
<dbReference type="GO" id="GO:0006465">
    <property type="term" value="P:signal peptide processing"/>
    <property type="evidence" value="ECO:0007669"/>
    <property type="project" value="InterPro"/>
</dbReference>
<dbReference type="InterPro" id="IPR047217">
    <property type="entry name" value="S49_SppA_67K_type_N"/>
</dbReference>
<comment type="similarity">
    <text evidence="2">Belongs to the peptidase S49 family.</text>
</comment>
<reference evidence="8" key="1">
    <citation type="submission" date="2021-04" db="EMBL/GenBank/DDBJ databases">
        <authorList>
            <person name="Pira H."/>
            <person name="Risdian C."/>
            <person name="Wink J."/>
        </authorList>
    </citation>
    <scope>NUCLEOTIDE SEQUENCE</scope>
    <source>
        <strain evidence="8">WH158</strain>
    </source>
</reference>
<gene>
    <name evidence="8" type="primary">sppA</name>
    <name evidence="8" type="ORF">KCG46_06195</name>
</gene>
<dbReference type="NCBIfam" id="TIGR00705">
    <property type="entry name" value="SppA_67K"/>
    <property type="match status" value="1"/>
</dbReference>
<dbReference type="GO" id="GO:0008236">
    <property type="term" value="F:serine-type peptidase activity"/>
    <property type="evidence" value="ECO:0007669"/>
    <property type="project" value="UniProtKB-KW"/>
</dbReference>
<dbReference type="EMBL" id="JAGSPC010000001">
    <property type="protein sequence ID" value="MBV7259162.1"/>
    <property type="molecule type" value="Genomic_DNA"/>
</dbReference>
<sequence>MSFVGKVWKVLVGVKDGLVLIFMLLFFLALFSLLSATPNPGQVREGALYIDLSGYVVEERSEVDPIATLLSGQAPPIEHQARDLVSALDAAAGDDRIKAVVMDLTTFVGGGQVHMQEIGEAMDRVRKTEKPVFTYALAYGDDHMHLAAHASEVWADPLGGAMIAGPGGSNLYYADLLDRLNINARIYRVGTFKAAVEPYSRSSMSEEARENIGALYGALWEEWQANVKKARPAIELDRVTKDTVAWVEESGGDLAKAALAAGLVDKLGDRVEFGTRVAEVAGEDEWSKLPGAYAKSDLSPFLADTAPSRNGKAIGVVTIAGVIVDGEAGPGTAGGTRIAKLLDKALENDLAGLVVRVNSPGGSVLASEEILRAIDRHRAKDIPVAVSFANVAASGGYWVATSSDRIFAQPETVTGSIGVFAVLPTFEDAASEIGVNADGFRTTPLSGQPDLVAGLSPEVDAILQASVTDTYTDFLDRVSKARGKTNAEVNTIAQGRVWDGGSARQLGLVDQFGGLDDALAWVAGEAELEDDGWHPVFLGQQAANYNSLIRQLVSADAAPAARSADLFARAAINRELMLTRIAVDVERLTDARGIQAYCLECPSDIRPVSGKSASSMIEVFRALVAQ</sequence>
<evidence type="ECO:0000256" key="5">
    <source>
        <dbReference type="ARBA" id="ARBA00022825"/>
    </source>
</evidence>
<dbReference type="InterPro" id="IPR004635">
    <property type="entry name" value="Pept_S49_SppA"/>
</dbReference>
<dbReference type="RefSeq" id="WP_218404398.1">
    <property type="nucleotide sequence ID" value="NZ_JAGSPC010000001.1"/>
</dbReference>
<keyword evidence="9" id="KW-1185">Reference proteome</keyword>
<feature type="domain" description="Peptidase S49" evidence="7">
    <location>
        <begin position="126"/>
        <end position="278"/>
    </location>
</feature>
<dbReference type="NCBIfam" id="TIGR00706">
    <property type="entry name" value="SppA_dom"/>
    <property type="match status" value="1"/>
</dbReference>
<dbReference type="CDD" id="cd07023">
    <property type="entry name" value="S49_Sppa_N_C"/>
    <property type="match status" value="1"/>
</dbReference>
<comment type="caution">
    <text evidence="8">The sequence shown here is derived from an EMBL/GenBank/DDBJ whole genome shotgun (WGS) entry which is preliminary data.</text>
</comment>
<evidence type="ECO:0000313" key="9">
    <source>
        <dbReference type="Proteomes" id="UP001138681"/>
    </source>
</evidence>
<evidence type="ECO:0000256" key="3">
    <source>
        <dbReference type="ARBA" id="ARBA00022670"/>
    </source>
</evidence>
<protein>
    <submittedName>
        <fullName evidence="8">Signal peptide peptidase SppA</fullName>
    </submittedName>
</protein>
<dbReference type="CDD" id="cd07018">
    <property type="entry name" value="S49_SppA_67K_type"/>
    <property type="match status" value="1"/>
</dbReference>
<organism evidence="8 9">
    <name type="scientific">Erythrobacter crassostreae</name>
    <dbReference type="NCBI Taxonomy" id="2828328"/>
    <lineage>
        <taxon>Bacteria</taxon>
        <taxon>Pseudomonadati</taxon>
        <taxon>Pseudomonadota</taxon>
        <taxon>Alphaproteobacteria</taxon>
        <taxon>Sphingomonadales</taxon>
        <taxon>Erythrobacteraceae</taxon>
        <taxon>Erythrobacter/Porphyrobacter group</taxon>
        <taxon>Erythrobacter</taxon>
    </lineage>
</organism>
<accession>A0A9X1JP82</accession>
<dbReference type="Proteomes" id="UP001138681">
    <property type="component" value="Unassembled WGS sequence"/>
</dbReference>